<dbReference type="EMBL" id="JAIWIU010000112">
    <property type="protein sequence ID" value="MCA2017617.1"/>
    <property type="molecule type" value="Genomic_DNA"/>
</dbReference>
<evidence type="ECO:0000313" key="3">
    <source>
        <dbReference type="Proteomes" id="UP001199044"/>
    </source>
</evidence>
<gene>
    <name evidence="2" type="ORF">LDJ79_15945</name>
</gene>
<keyword evidence="3" id="KW-1185">Reference proteome</keyword>
<sequence>MKTVISALLLVWAGMSQASELVTLKDGRQVQLNSDFTWQYIEPLKKETHTTATKSVPAVVAAPIVQPKVQGTTIDVTSHKPLLQLSDSGVDVVLNAANYRNGELVIPTAITNQSRQSVIQVQIQWSLYDEQGNLLQEGNSAVWQSIKRMGDTYLRPQTAENGKVLRITVPSHNRYQLKATISAVETR</sequence>
<feature type="chain" id="PRO_5045050572" evidence="1">
    <location>
        <begin position="19"/>
        <end position="187"/>
    </location>
</feature>
<dbReference type="InterPro" id="IPR021501">
    <property type="entry name" value="DUF3157"/>
</dbReference>
<evidence type="ECO:0000256" key="1">
    <source>
        <dbReference type="SAM" id="SignalP"/>
    </source>
</evidence>
<feature type="signal peptide" evidence="1">
    <location>
        <begin position="1"/>
        <end position="18"/>
    </location>
</feature>
<evidence type="ECO:0000313" key="2">
    <source>
        <dbReference type="EMBL" id="MCA2017617.1"/>
    </source>
</evidence>
<protein>
    <submittedName>
        <fullName evidence="2">DUF3157 family protein</fullName>
    </submittedName>
</protein>
<reference evidence="3" key="1">
    <citation type="submission" date="2023-07" db="EMBL/GenBank/DDBJ databases">
        <title>Molecular identification of indigenous halophilic bacteria isolated from red sea cost, biodegradation of synthetic dyes and assessment of degraded metabolite toxicity.</title>
        <authorList>
            <person name="Chaieb K."/>
            <person name="Altayb H.N."/>
        </authorList>
    </citation>
    <scope>NUCLEOTIDE SEQUENCE [LARGE SCALE GENOMIC DNA]</scope>
    <source>
        <strain evidence="3">K20</strain>
    </source>
</reference>
<name>A0ABS7YRN7_9VIBR</name>
<comment type="caution">
    <text evidence="2">The sequence shown here is derived from an EMBL/GenBank/DDBJ whole genome shotgun (WGS) entry which is preliminary data.</text>
</comment>
<keyword evidence="1" id="KW-0732">Signal</keyword>
<dbReference type="Pfam" id="PF11355">
    <property type="entry name" value="DUF3157"/>
    <property type="match status" value="1"/>
</dbReference>
<dbReference type="Proteomes" id="UP001199044">
    <property type="component" value="Unassembled WGS sequence"/>
</dbReference>
<proteinExistence type="predicted"/>
<organism evidence="2 3">
    <name type="scientific">Vibrio tritonius</name>
    <dbReference type="NCBI Taxonomy" id="1435069"/>
    <lineage>
        <taxon>Bacteria</taxon>
        <taxon>Pseudomonadati</taxon>
        <taxon>Pseudomonadota</taxon>
        <taxon>Gammaproteobacteria</taxon>
        <taxon>Vibrionales</taxon>
        <taxon>Vibrionaceae</taxon>
        <taxon>Vibrio</taxon>
    </lineage>
</organism>
<accession>A0ABS7YRN7</accession>
<dbReference type="RefSeq" id="WP_225251289.1">
    <property type="nucleotide sequence ID" value="NZ_JAIWIU010000112.1"/>
</dbReference>